<feature type="transmembrane region" description="Helical" evidence="1">
    <location>
        <begin position="58"/>
        <end position="77"/>
    </location>
</feature>
<keyword evidence="1" id="KW-1133">Transmembrane helix</keyword>
<evidence type="ECO:0000313" key="3">
    <source>
        <dbReference type="Proteomes" id="UP000751614"/>
    </source>
</evidence>
<sequence>MDAKKTTQQEIAKILESAESIEAVNSPPFFKDKVLHKLLEAEEVTPQPDILAWFVPKYQIAALLVFAAINFAVLYLYSSSNKQDELQTFAESYNLSISDDGSFLN</sequence>
<dbReference type="Proteomes" id="UP000751614">
    <property type="component" value="Unassembled WGS sequence"/>
</dbReference>
<keyword evidence="1" id="KW-0472">Membrane</keyword>
<name>A0ABY2WH35_9FLAO</name>
<proteinExistence type="predicted"/>
<protein>
    <submittedName>
        <fullName evidence="2">Uncharacterized protein</fullName>
    </submittedName>
</protein>
<evidence type="ECO:0000313" key="2">
    <source>
        <dbReference type="EMBL" id="TMU50893.1"/>
    </source>
</evidence>
<dbReference type="EMBL" id="VCNI01000003">
    <property type="protein sequence ID" value="TMU50893.1"/>
    <property type="molecule type" value="Genomic_DNA"/>
</dbReference>
<accession>A0ABY2WH35</accession>
<keyword evidence="3" id="KW-1185">Reference proteome</keyword>
<evidence type="ECO:0000256" key="1">
    <source>
        <dbReference type="SAM" id="Phobius"/>
    </source>
</evidence>
<comment type="caution">
    <text evidence="2">The sequence shown here is derived from an EMBL/GenBank/DDBJ whole genome shotgun (WGS) entry which is preliminary data.</text>
</comment>
<organism evidence="2 3">
    <name type="scientific">Flagellimonas algicola</name>
    <dbReference type="NCBI Taxonomy" id="2583815"/>
    <lineage>
        <taxon>Bacteria</taxon>
        <taxon>Pseudomonadati</taxon>
        <taxon>Bacteroidota</taxon>
        <taxon>Flavobacteriia</taxon>
        <taxon>Flavobacteriales</taxon>
        <taxon>Flavobacteriaceae</taxon>
        <taxon>Flagellimonas</taxon>
    </lineage>
</organism>
<dbReference type="RefSeq" id="WP_138838503.1">
    <property type="nucleotide sequence ID" value="NZ_VCNI01000003.1"/>
</dbReference>
<reference evidence="2 3" key="1">
    <citation type="submission" date="2019-05" db="EMBL/GenBank/DDBJ databases">
        <title>Flagellimonas sp. AsT0115, sp. nov., isolated from a marine red algae, Asparagopsis taxiformis.</title>
        <authorList>
            <person name="Kim J."/>
            <person name="Jeong S.E."/>
            <person name="Jeon C.O."/>
        </authorList>
    </citation>
    <scope>NUCLEOTIDE SEQUENCE [LARGE SCALE GENOMIC DNA]</scope>
    <source>
        <strain evidence="2 3">AsT0115</strain>
    </source>
</reference>
<keyword evidence="1" id="KW-0812">Transmembrane</keyword>
<gene>
    <name evidence="2" type="ORF">FGG15_16845</name>
</gene>